<dbReference type="STRING" id="428992.SAMN05216272_111169"/>
<protein>
    <submittedName>
        <fullName evidence="1">Uncharacterized protein</fullName>
    </submittedName>
</protein>
<dbReference type="OrthoDB" id="8437159at2"/>
<reference evidence="2" key="1">
    <citation type="submission" date="2016-10" db="EMBL/GenBank/DDBJ databases">
        <authorList>
            <person name="Varghese N."/>
            <person name="Submissions S."/>
        </authorList>
    </citation>
    <scope>NUCLEOTIDE SEQUENCE [LARGE SCALE GENOMIC DNA]</scope>
    <source>
        <strain evidence="2">CCM 7469</strain>
    </source>
</reference>
<keyword evidence="2" id="KW-1185">Reference proteome</keyword>
<sequence length="433" mass="46442">MSSPPPRQGAFAHYHDDLLRRFGAEAAALRHELFFLRRHADGWPAVARAAAAWLRDTGLLLRRGQSAAAPASDAAQAILVCSLAGASGWQTLARSLDACRDAGLPAVILAHPRLRADELPSELPRLAPARPRGADLINSLRAFSAARRRRWPLLLALGAGRLALWRACLARSLSGRRGVLLLHNDFDLLSQAAQSQGLAAICLQHGLPSDEFFPARADWHVLWGESSRRLFLAAGCAPARLLVDALGRGQGRLAEAPPQRIALLSQTHAGVFGPGLGQRLRELVSEFAARGVALEVLLHPQEQAAAAYPALPNIRLRQAPHRLLRDDRDGTCLVLGYCSTAMLDAALAGHWVAALDFAEPGNAGARSLLASPLRVANAEQAQALLQRLGADAAFRADTRRAMQAWLDEVFATPSGALLGLLRGYRESTPGGTR</sequence>
<organism evidence="1 2">
    <name type="scientific">Pseudomonas panipatensis</name>
    <dbReference type="NCBI Taxonomy" id="428992"/>
    <lineage>
        <taxon>Bacteria</taxon>
        <taxon>Pseudomonadati</taxon>
        <taxon>Pseudomonadota</taxon>
        <taxon>Gammaproteobacteria</taxon>
        <taxon>Pseudomonadales</taxon>
        <taxon>Pseudomonadaceae</taxon>
        <taxon>Pseudomonas</taxon>
    </lineage>
</organism>
<dbReference type="RefSeq" id="WP_090266966.1">
    <property type="nucleotide sequence ID" value="NZ_FNDS01000011.1"/>
</dbReference>
<evidence type="ECO:0000313" key="1">
    <source>
        <dbReference type="EMBL" id="SDI55399.1"/>
    </source>
</evidence>
<evidence type="ECO:0000313" key="2">
    <source>
        <dbReference type="Proteomes" id="UP000199636"/>
    </source>
</evidence>
<gene>
    <name evidence="1" type="ORF">SAMN05216272_111169</name>
</gene>
<dbReference type="EMBL" id="FNDS01000011">
    <property type="protein sequence ID" value="SDI55399.1"/>
    <property type="molecule type" value="Genomic_DNA"/>
</dbReference>
<accession>A0A1G8LI40</accession>
<name>A0A1G8LI40_9PSED</name>
<dbReference type="Proteomes" id="UP000199636">
    <property type="component" value="Unassembled WGS sequence"/>
</dbReference>
<dbReference type="AlphaFoldDB" id="A0A1G8LI40"/>
<proteinExistence type="predicted"/>